<keyword evidence="3 6" id="KW-0863">Zinc-finger</keyword>
<dbReference type="SUPFAM" id="SSF57667">
    <property type="entry name" value="beta-beta-alpha zinc fingers"/>
    <property type="match status" value="1"/>
</dbReference>
<evidence type="ECO:0000256" key="3">
    <source>
        <dbReference type="ARBA" id="ARBA00022771"/>
    </source>
</evidence>
<evidence type="ECO:0000256" key="5">
    <source>
        <dbReference type="ARBA" id="ARBA00044085"/>
    </source>
</evidence>
<dbReference type="InterPro" id="IPR013087">
    <property type="entry name" value="Znf_C2H2_type"/>
</dbReference>
<name>A0A2P5HNU5_DIAHE</name>
<keyword evidence="10" id="KW-1185">Reference proteome</keyword>
<dbReference type="EMBL" id="MAVT02001139">
    <property type="protein sequence ID" value="POS71901.1"/>
    <property type="molecule type" value="Genomic_DNA"/>
</dbReference>
<evidence type="ECO:0000313" key="9">
    <source>
        <dbReference type="EMBL" id="POS71901.1"/>
    </source>
</evidence>
<dbReference type="PROSITE" id="PS00028">
    <property type="entry name" value="ZINC_FINGER_C2H2_1"/>
    <property type="match status" value="1"/>
</dbReference>
<proteinExistence type="predicted"/>
<sequence length="427" mass="47543">MSPTHRDASGRLISILQDSNELEHEQHTSQKMASHSQAPAFGPLVMPHNSMRTHNSYASAAPHRESVHSHPSTPDLMRSDSYDSQTSNDPASPITPDSTYHEQLSPRNWAQGNTGLAGSETFHSVSKTQTTSRSSYRGEARPILPPISSFASLPSPRSATSPGSAYPYDSMLRHHSSSSLEEHHYRRSYDTREDYPASVLDGAAETTIQSAAEQHNDFKHQAPSPLSLEQDHAMDLDEEDESVESLSPGKKGPRGKTCTSPKRYPCKFRETYSCYKTFTTSGHASRHAKIHTAEKTVPCSWPGCNRRFTRSDNMKQHLETHKKDKPRASNRQTRRPSLAAIRRQSSSSRSSVSRFSLPRDTPPLMSPSIGSTIMSPTLSAERWARPVASRTPSNGLEALAMVAADESRAEQEASYYQQYQQQRPRQQ</sequence>
<dbReference type="InParanoid" id="A0A2P5HNU5"/>
<feature type="compositionally biased region" description="Basic and acidic residues" evidence="7">
    <location>
        <begin position="180"/>
        <end position="195"/>
    </location>
</feature>
<evidence type="ECO:0000259" key="8">
    <source>
        <dbReference type="PROSITE" id="PS50157"/>
    </source>
</evidence>
<evidence type="ECO:0000313" key="10">
    <source>
        <dbReference type="Proteomes" id="UP000094444"/>
    </source>
</evidence>
<dbReference type="GO" id="GO:0000978">
    <property type="term" value="F:RNA polymerase II cis-regulatory region sequence-specific DNA binding"/>
    <property type="evidence" value="ECO:0007669"/>
    <property type="project" value="TreeGrafter"/>
</dbReference>
<dbReference type="GO" id="GO:0000785">
    <property type="term" value="C:chromatin"/>
    <property type="evidence" value="ECO:0007669"/>
    <property type="project" value="TreeGrafter"/>
</dbReference>
<evidence type="ECO:0000256" key="4">
    <source>
        <dbReference type="ARBA" id="ARBA00022833"/>
    </source>
</evidence>
<organism evidence="9 10">
    <name type="scientific">Diaporthe helianthi</name>
    <dbReference type="NCBI Taxonomy" id="158607"/>
    <lineage>
        <taxon>Eukaryota</taxon>
        <taxon>Fungi</taxon>
        <taxon>Dikarya</taxon>
        <taxon>Ascomycota</taxon>
        <taxon>Pezizomycotina</taxon>
        <taxon>Sordariomycetes</taxon>
        <taxon>Sordariomycetidae</taxon>
        <taxon>Diaporthales</taxon>
        <taxon>Diaporthaceae</taxon>
        <taxon>Diaporthe</taxon>
    </lineage>
</organism>
<dbReference type="STRING" id="158607.A0A2P5HNU5"/>
<dbReference type="GO" id="GO:0000981">
    <property type="term" value="F:DNA-binding transcription factor activity, RNA polymerase II-specific"/>
    <property type="evidence" value="ECO:0007669"/>
    <property type="project" value="TreeGrafter"/>
</dbReference>
<evidence type="ECO:0000256" key="2">
    <source>
        <dbReference type="ARBA" id="ARBA00022737"/>
    </source>
</evidence>
<feature type="compositionally biased region" description="Low complexity" evidence="7">
    <location>
        <begin position="342"/>
        <end position="356"/>
    </location>
</feature>
<gene>
    <name evidence="9" type="ORF">DHEL01_v209706</name>
</gene>
<dbReference type="PANTHER" id="PTHR14003">
    <property type="entry name" value="TRANSCRIPTIONAL REPRESSOR PROTEIN YY"/>
    <property type="match status" value="1"/>
</dbReference>
<dbReference type="SMART" id="SM00355">
    <property type="entry name" value="ZnF_C2H2"/>
    <property type="match status" value="2"/>
</dbReference>
<accession>A0A2P5HNU5</accession>
<feature type="compositionally biased region" description="Low complexity" evidence="7">
    <location>
        <begin position="415"/>
        <end position="427"/>
    </location>
</feature>
<evidence type="ECO:0000256" key="6">
    <source>
        <dbReference type="PROSITE-ProRule" id="PRU00042"/>
    </source>
</evidence>
<dbReference type="Gene3D" id="3.30.160.60">
    <property type="entry name" value="Classic Zinc Finger"/>
    <property type="match status" value="2"/>
</dbReference>
<dbReference type="Proteomes" id="UP000094444">
    <property type="component" value="Unassembled WGS sequence"/>
</dbReference>
<protein>
    <recommendedName>
        <fullName evidence="5">C2H2 type master regulator of conidiophore development brlA</fullName>
    </recommendedName>
</protein>
<evidence type="ECO:0000256" key="7">
    <source>
        <dbReference type="SAM" id="MobiDB-lite"/>
    </source>
</evidence>
<keyword evidence="1" id="KW-0479">Metal-binding</keyword>
<dbReference type="PANTHER" id="PTHR14003:SF19">
    <property type="entry name" value="YY2 TRANSCRIPTION FACTOR"/>
    <property type="match status" value="1"/>
</dbReference>
<dbReference type="GO" id="GO:0008270">
    <property type="term" value="F:zinc ion binding"/>
    <property type="evidence" value="ECO:0007669"/>
    <property type="project" value="UniProtKB-KW"/>
</dbReference>
<dbReference type="InterPro" id="IPR036236">
    <property type="entry name" value="Znf_C2H2_sf"/>
</dbReference>
<feature type="region of interest" description="Disordered" evidence="7">
    <location>
        <begin position="404"/>
        <end position="427"/>
    </location>
</feature>
<evidence type="ECO:0000256" key="1">
    <source>
        <dbReference type="ARBA" id="ARBA00022723"/>
    </source>
</evidence>
<feature type="compositionally biased region" description="Basic and acidic residues" evidence="7">
    <location>
        <begin position="311"/>
        <end position="322"/>
    </location>
</feature>
<dbReference type="AlphaFoldDB" id="A0A2P5HNU5"/>
<feature type="region of interest" description="Disordered" evidence="7">
    <location>
        <begin position="311"/>
        <end position="373"/>
    </location>
</feature>
<feature type="domain" description="C2H2-type" evidence="8">
    <location>
        <begin position="264"/>
        <end position="296"/>
    </location>
</feature>
<feature type="compositionally biased region" description="Polar residues" evidence="7">
    <location>
        <begin position="82"/>
        <end position="135"/>
    </location>
</feature>
<keyword evidence="2" id="KW-0677">Repeat</keyword>
<dbReference type="GO" id="GO:0005667">
    <property type="term" value="C:transcription regulator complex"/>
    <property type="evidence" value="ECO:0007669"/>
    <property type="project" value="TreeGrafter"/>
</dbReference>
<keyword evidence="4" id="KW-0862">Zinc</keyword>
<feature type="region of interest" description="Disordered" evidence="7">
    <location>
        <begin position="21"/>
        <end position="262"/>
    </location>
</feature>
<dbReference type="OrthoDB" id="6365676at2759"/>
<reference evidence="9" key="1">
    <citation type="submission" date="2017-09" db="EMBL/GenBank/DDBJ databases">
        <title>Polyketide synthases of a Diaporthe helianthi virulent isolate.</title>
        <authorList>
            <person name="Baroncelli R."/>
        </authorList>
    </citation>
    <scope>NUCLEOTIDE SEQUENCE [LARGE SCALE GENOMIC DNA]</scope>
    <source>
        <strain evidence="9">7/96</strain>
    </source>
</reference>
<feature type="compositionally biased region" description="Polar residues" evidence="7">
    <location>
        <begin position="149"/>
        <end position="163"/>
    </location>
</feature>
<dbReference type="PROSITE" id="PS50157">
    <property type="entry name" value="ZINC_FINGER_C2H2_2"/>
    <property type="match status" value="2"/>
</dbReference>
<comment type="caution">
    <text evidence="9">The sequence shown here is derived from an EMBL/GenBank/DDBJ whole genome shotgun (WGS) entry which is preliminary data.</text>
</comment>
<feature type="domain" description="C2H2-type" evidence="8">
    <location>
        <begin position="297"/>
        <end position="326"/>
    </location>
</feature>